<dbReference type="EMBL" id="CP006608">
    <property type="protein sequence ID" value="AGR59141.1"/>
    <property type="molecule type" value="Genomic_DNA"/>
</dbReference>
<dbReference type="KEGG" id="sbz:A464_1956"/>
<sequence>MNVLYDTEDTLKLRFAHLCLFCNMKADKEASCIAEKMC</sequence>
<dbReference type="HOGENOM" id="CLU_3332643_0_0_6"/>
<dbReference type="PATRIC" id="fig|1197719.3.peg.1948"/>
<name>S5MQY8_SALBN</name>
<evidence type="ECO:0000313" key="1">
    <source>
        <dbReference type="EMBL" id="AGR59141.1"/>
    </source>
</evidence>
<evidence type="ECO:0000313" key="2">
    <source>
        <dbReference type="Proteomes" id="UP000015042"/>
    </source>
</evidence>
<protein>
    <submittedName>
        <fullName evidence="1">Uncharacterized protein</fullName>
    </submittedName>
</protein>
<reference evidence="1 2" key="1">
    <citation type="submission" date="2013-07" db="EMBL/GenBank/DDBJ databases">
        <title>Genome sequence of Salmonella bongori N268-08 - a rare clinical isolate.</title>
        <authorList>
            <person name="Marti R."/>
            <person name="Hagens S."/>
            <person name="Loessner M.J."/>
            <person name="Klumpp J."/>
        </authorList>
    </citation>
    <scope>NUCLEOTIDE SEQUENCE [LARGE SCALE GENOMIC DNA]</scope>
    <source>
        <strain evidence="1 2">N268-08</strain>
    </source>
</reference>
<dbReference type="Proteomes" id="UP000015042">
    <property type="component" value="Chromosome"/>
</dbReference>
<proteinExistence type="predicted"/>
<gene>
    <name evidence="1" type="ORF">A464_1956</name>
</gene>
<accession>S5MQY8</accession>
<dbReference type="AlphaFoldDB" id="S5MQY8"/>
<organism evidence="1 2">
    <name type="scientific">Salmonella bongori N268-08</name>
    <dbReference type="NCBI Taxonomy" id="1197719"/>
    <lineage>
        <taxon>Bacteria</taxon>
        <taxon>Pseudomonadati</taxon>
        <taxon>Pseudomonadota</taxon>
        <taxon>Gammaproteobacteria</taxon>
        <taxon>Enterobacterales</taxon>
        <taxon>Enterobacteriaceae</taxon>
        <taxon>Salmonella</taxon>
    </lineage>
</organism>